<evidence type="ECO:0000313" key="2">
    <source>
        <dbReference type="EMBL" id="AGG65647.1"/>
    </source>
</evidence>
<keyword evidence="3" id="KW-1185">Reference proteome</keyword>
<feature type="transmembrane region" description="Helical" evidence="1">
    <location>
        <begin position="43"/>
        <end position="63"/>
    </location>
</feature>
<feature type="transmembrane region" description="Helical" evidence="1">
    <location>
        <begin position="139"/>
        <end position="167"/>
    </location>
</feature>
<gene>
    <name evidence="2" type="ORF">H924_00945</name>
</gene>
<proteinExistence type="predicted"/>
<accession>M1URK3</accession>
<dbReference type="RefSeq" id="WP_015650102.1">
    <property type="nucleotide sequence ID" value="NC_020506.1"/>
</dbReference>
<feature type="transmembrane region" description="Helical" evidence="1">
    <location>
        <begin position="109"/>
        <end position="127"/>
    </location>
</feature>
<dbReference type="OrthoDB" id="3789719at2"/>
<keyword evidence="1" id="KW-1133">Transmembrane helix</keyword>
<feature type="transmembrane region" description="Helical" evidence="1">
    <location>
        <begin position="6"/>
        <end position="27"/>
    </location>
</feature>
<dbReference type="EMBL" id="CP004354">
    <property type="protein sequence ID" value="AGG65647.1"/>
    <property type="molecule type" value="Genomic_DNA"/>
</dbReference>
<keyword evidence="1" id="KW-0472">Membrane</keyword>
<organism evidence="2 3">
    <name type="scientific">Corynebacterium callunae DSM 20147</name>
    <dbReference type="NCBI Taxonomy" id="1121353"/>
    <lineage>
        <taxon>Bacteria</taxon>
        <taxon>Bacillati</taxon>
        <taxon>Actinomycetota</taxon>
        <taxon>Actinomycetes</taxon>
        <taxon>Mycobacteriales</taxon>
        <taxon>Corynebacteriaceae</taxon>
        <taxon>Corynebacterium</taxon>
    </lineage>
</organism>
<evidence type="ECO:0000313" key="3">
    <source>
        <dbReference type="Proteomes" id="UP000011760"/>
    </source>
</evidence>
<dbReference type="eggNOG" id="ENOG50320HK">
    <property type="taxonomic scope" value="Bacteria"/>
</dbReference>
<dbReference type="Proteomes" id="UP000011760">
    <property type="component" value="Chromosome"/>
</dbReference>
<dbReference type="PATRIC" id="fig|1121353.3.peg.199"/>
<dbReference type="AlphaFoldDB" id="M1URK3"/>
<evidence type="ECO:0000256" key="1">
    <source>
        <dbReference type="SAM" id="Phobius"/>
    </source>
</evidence>
<reference evidence="2 3" key="1">
    <citation type="submission" date="2013-02" db="EMBL/GenBank/DDBJ databases">
        <title>The complete genome sequence of Corynebacterium callunae DSM 20147.</title>
        <authorList>
            <person name="Ruckert C."/>
            <person name="Albersmeier A."/>
            <person name="Kalinowski J."/>
        </authorList>
    </citation>
    <scope>NUCLEOTIDE SEQUENCE [LARGE SCALE GENOMIC DNA]</scope>
    <source>
        <strain evidence="2 3">DSM 20147</strain>
    </source>
</reference>
<protein>
    <submittedName>
        <fullName evidence="2">Uncharacterized protein</fullName>
    </submittedName>
</protein>
<sequence length="176" mass="18988">MAILSAFVMAFIMATVPLLVPLIFVIIGHRKKKALPRPGHRPGFLLTLLISMAAGLIVWLIWLSWDNYSTDEFGYSHGPYQPWQVVACGTTMVAVTIAIGLYSKWPISGPFLAAIGATWGFSVAWGIDAFSMDDTGLSGVGFIMVLFGVGWSLGLISALVAGIGNYLQQRQTSHNA</sequence>
<dbReference type="HOGENOM" id="CLU_130862_0_0_11"/>
<keyword evidence="1" id="KW-0812">Transmembrane</keyword>
<feature type="transmembrane region" description="Helical" evidence="1">
    <location>
        <begin position="83"/>
        <end position="102"/>
    </location>
</feature>
<name>M1URK3_9CORY</name>
<dbReference type="STRING" id="1121353.H924_00945"/>
<dbReference type="KEGG" id="ccn:H924_00945"/>